<keyword evidence="1 2" id="KW-0597">Phosphoprotein</keyword>
<dbReference type="SMART" id="SM00448">
    <property type="entry name" value="REC"/>
    <property type="match status" value="1"/>
</dbReference>
<dbReference type="GO" id="GO:0000160">
    <property type="term" value="P:phosphorelay signal transduction system"/>
    <property type="evidence" value="ECO:0007669"/>
    <property type="project" value="InterPro"/>
</dbReference>
<feature type="domain" description="Response regulatory" evidence="3">
    <location>
        <begin position="3"/>
        <end position="119"/>
    </location>
</feature>
<dbReference type="PANTHER" id="PTHR44591">
    <property type="entry name" value="STRESS RESPONSE REGULATOR PROTEIN 1"/>
    <property type="match status" value="1"/>
</dbReference>
<dbReference type="EMBL" id="CABFPH010000215">
    <property type="protein sequence ID" value="VUD75085.1"/>
    <property type="molecule type" value="Genomic_DNA"/>
</dbReference>
<evidence type="ECO:0000313" key="4">
    <source>
        <dbReference type="EMBL" id="VUD75085.1"/>
    </source>
</evidence>
<dbReference type="Gene3D" id="3.40.50.2300">
    <property type="match status" value="1"/>
</dbReference>
<evidence type="ECO:0000259" key="3">
    <source>
        <dbReference type="PROSITE" id="PS50110"/>
    </source>
</evidence>
<gene>
    <name evidence="4" type="primary">cheY_8</name>
    <name evidence="4" type="ORF">MET9862_05725</name>
</gene>
<organism evidence="4 5">
    <name type="scientific">Methylobacterium symbioticum</name>
    <dbReference type="NCBI Taxonomy" id="2584084"/>
    <lineage>
        <taxon>Bacteria</taxon>
        <taxon>Pseudomonadati</taxon>
        <taxon>Pseudomonadota</taxon>
        <taxon>Alphaproteobacteria</taxon>
        <taxon>Hyphomicrobiales</taxon>
        <taxon>Methylobacteriaceae</taxon>
        <taxon>Methylobacterium</taxon>
    </lineage>
</organism>
<dbReference type="InterPro" id="IPR001789">
    <property type="entry name" value="Sig_transdc_resp-reg_receiver"/>
</dbReference>
<dbReference type="Pfam" id="PF00072">
    <property type="entry name" value="Response_reg"/>
    <property type="match status" value="1"/>
</dbReference>
<feature type="modified residue" description="4-aspartylphosphate" evidence="2">
    <location>
        <position position="52"/>
    </location>
</feature>
<reference evidence="4 5" key="1">
    <citation type="submission" date="2019-06" db="EMBL/GenBank/DDBJ databases">
        <authorList>
            <person name="Rodrigo-Torres L."/>
            <person name="Arahal R. D."/>
            <person name="Lucena T."/>
        </authorList>
    </citation>
    <scope>NUCLEOTIDE SEQUENCE [LARGE SCALE GENOMIC DNA]</scope>
    <source>
        <strain evidence="4 5">SB0023/3</strain>
    </source>
</reference>
<accession>A0A509ENY4</accession>
<protein>
    <submittedName>
        <fullName evidence="4">Chemotaxis protein CheY</fullName>
    </submittedName>
</protein>
<sequence>MARVLVVDDATTVRMYYRDVLESAGFTVEEAVNGFEGLEKAIAQSFDLLVVDVNMPKMDGYAFLRQGRALPELRAVPALMISTESAPQDRVRAYAAGANLYLVKPVQPQTLAEAARVMAGAAS</sequence>
<dbReference type="AlphaFoldDB" id="A0A509ENY4"/>
<dbReference type="PANTHER" id="PTHR44591:SF25">
    <property type="entry name" value="CHEMOTAXIS TWO-COMPONENT RESPONSE REGULATOR"/>
    <property type="match status" value="1"/>
</dbReference>
<dbReference type="PROSITE" id="PS50110">
    <property type="entry name" value="RESPONSE_REGULATORY"/>
    <property type="match status" value="1"/>
</dbReference>
<evidence type="ECO:0000256" key="2">
    <source>
        <dbReference type="PROSITE-ProRule" id="PRU00169"/>
    </source>
</evidence>
<dbReference type="RefSeq" id="WP_142586296.1">
    <property type="nucleotide sequence ID" value="NZ_CABFPH010000215.1"/>
</dbReference>
<dbReference type="InterPro" id="IPR050595">
    <property type="entry name" value="Bact_response_regulator"/>
</dbReference>
<dbReference type="InterPro" id="IPR011006">
    <property type="entry name" value="CheY-like_superfamily"/>
</dbReference>
<name>A0A509ENY4_9HYPH</name>
<proteinExistence type="predicted"/>
<evidence type="ECO:0000313" key="5">
    <source>
        <dbReference type="Proteomes" id="UP000410984"/>
    </source>
</evidence>
<dbReference type="OrthoDB" id="9786548at2"/>
<evidence type="ECO:0000256" key="1">
    <source>
        <dbReference type="ARBA" id="ARBA00022553"/>
    </source>
</evidence>
<dbReference type="Proteomes" id="UP000410984">
    <property type="component" value="Unassembled WGS sequence"/>
</dbReference>
<keyword evidence="5" id="KW-1185">Reference proteome</keyword>
<dbReference type="SUPFAM" id="SSF52172">
    <property type="entry name" value="CheY-like"/>
    <property type="match status" value="1"/>
</dbReference>